<dbReference type="Pfam" id="PF13665">
    <property type="entry name" value="Tox-PAAR-like"/>
    <property type="match status" value="1"/>
</dbReference>
<comment type="caution">
    <text evidence="1">The sequence shown here is derived from an EMBL/GenBank/DDBJ whole genome shotgun (WGS) entry which is preliminary data.</text>
</comment>
<dbReference type="RefSeq" id="WP_136933574.1">
    <property type="nucleotide sequence ID" value="NZ_SSMQ01000050.1"/>
</dbReference>
<dbReference type="AlphaFoldDB" id="A0A4U1J0P3"/>
<organism evidence="1 2">
    <name type="scientific">Polyangium fumosum</name>
    <dbReference type="NCBI Taxonomy" id="889272"/>
    <lineage>
        <taxon>Bacteria</taxon>
        <taxon>Pseudomonadati</taxon>
        <taxon>Myxococcota</taxon>
        <taxon>Polyangia</taxon>
        <taxon>Polyangiales</taxon>
        <taxon>Polyangiaceae</taxon>
        <taxon>Polyangium</taxon>
    </lineage>
</organism>
<evidence type="ECO:0000313" key="2">
    <source>
        <dbReference type="Proteomes" id="UP000309215"/>
    </source>
</evidence>
<accession>A0A4U1J0P3</accession>
<dbReference type="OrthoDB" id="5513456at2"/>
<gene>
    <name evidence="1" type="ORF">E8A74_35730</name>
</gene>
<sequence length="130" mass="13568">MFGNSQLGGVNLGFPDVCLTPMPVPVPIPYPNVSFGPLSFPPSFNVLWMCTPAHHLLTTPLISIGDTPGIAMGVASGMIMSPTRPITGAFTVLVNGIPATRMTSFNIQNNTNCPGLAIVPAQVKVLLLAP</sequence>
<reference evidence="1 2" key="1">
    <citation type="submission" date="2019-04" db="EMBL/GenBank/DDBJ databases">
        <authorList>
            <person name="Li Y."/>
            <person name="Wang J."/>
        </authorList>
    </citation>
    <scope>NUCLEOTIDE SEQUENCE [LARGE SCALE GENOMIC DNA]</scope>
    <source>
        <strain evidence="1 2">DSM 14668</strain>
    </source>
</reference>
<evidence type="ECO:0000313" key="1">
    <source>
        <dbReference type="EMBL" id="TKD00107.1"/>
    </source>
</evidence>
<dbReference type="EMBL" id="SSMQ01000050">
    <property type="protein sequence ID" value="TKD00107.1"/>
    <property type="molecule type" value="Genomic_DNA"/>
</dbReference>
<protein>
    <submittedName>
        <fullName evidence="1">DUF4150 domain-containing protein</fullName>
    </submittedName>
</protein>
<name>A0A4U1J0P3_9BACT</name>
<dbReference type="Proteomes" id="UP000309215">
    <property type="component" value="Unassembled WGS sequence"/>
</dbReference>
<proteinExistence type="predicted"/>
<keyword evidence="2" id="KW-1185">Reference proteome</keyword>